<dbReference type="FunFam" id="2.10.70.10:FF:000024">
    <property type="entry name" value="Sushi repeat-containing protein SRPX"/>
    <property type="match status" value="1"/>
</dbReference>
<dbReference type="PROSITE" id="PS50825">
    <property type="entry name" value="HYR"/>
    <property type="match status" value="1"/>
</dbReference>
<evidence type="ECO:0000256" key="12">
    <source>
        <dbReference type="ARBA" id="ARBA00023018"/>
    </source>
</evidence>
<evidence type="ECO:0000256" key="6">
    <source>
        <dbReference type="ARBA" id="ARBA00022525"/>
    </source>
</evidence>
<reference evidence="20" key="1">
    <citation type="submission" date="2011-12" db="EMBL/GenBank/DDBJ databases">
        <title>The Draft Genome of Lepisosteus oculatus.</title>
        <authorList>
            <consortium name="The Broad Institute Genome Assembly &amp; Analysis Group"/>
            <consortium name="Computational R&amp;D Group"/>
            <consortium name="and Sequencing Platform"/>
            <person name="Di Palma F."/>
            <person name="Alfoldi J."/>
            <person name="Johnson J."/>
            <person name="Berlin A."/>
            <person name="Gnerre S."/>
            <person name="Jaffe D."/>
            <person name="MacCallum I."/>
            <person name="Young S."/>
            <person name="Walker B.J."/>
            <person name="Lander E.S."/>
            <person name="Lindblad-Toh K."/>
        </authorList>
    </citation>
    <scope>NUCLEOTIDE SEQUENCE [LARGE SCALE GENOMIC DNA]</scope>
</reference>
<dbReference type="GO" id="GO:0001525">
    <property type="term" value="P:angiogenesis"/>
    <property type="evidence" value="ECO:0007669"/>
    <property type="project" value="UniProtKB-KW"/>
</dbReference>
<dbReference type="PANTHER" id="PTHR46343:SF3">
    <property type="entry name" value="SUSHI REPEAT-CONTAINING PROTEIN SRPX2"/>
    <property type="match status" value="1"/>
</dbReference>
<dbReference type="InterPro" id="IPR043555">
    <property type="entry name" value="SRPX-like"/>
</dbReference>
<dbReference type="EMBL" id="AHAT01017053">
    <property type="status" value="NOT_ANNOTATED_CDS"/>
    <property type="molecule type" value="Genomic_DNA"/>
</dbReference>
<dbReference type="GO" id="GO:0005576">
    <property type="term" value="C:extracellular region"/>
    <property type="evidence" value="ECO:0007669"/>
    <property type="project" value="UniProtKB-SubCell"/>
</dbReference>
<dbReference type="Proteomes" id="UP000018468">
    <property type="component" value="Linkage group LG7"/>
</dbReference>
<evidence type="ECO:0000313" key="19">
    <source>
        <dbReference type="Ensembl" id="ENSLOCP00000018814.1"/>
    </source>
</evidence>
<dbReference type="Pfam" id="PF02494">
    <property type="entry name" value="HYR"/>
    <property type="match status" value="1"/>
</dbReference>
<keyword evidence="5" id="KW-0963">Cytoplasm</keyword>
<keyword evidence="6" id="KW-0964">Secreted</keyword>
<evidence type="ECO:0000256" key="4">
    <source>
        <dbReference type="ARBA" id="ARBA00014594"/>
    </source>
</evidence>
<dbReference type="InterPro" id="IPR035976">
    <property type="entry name" value="Sushi/SCR/CCP_sf"/>
</dbReference>
<dbReference type="SUPFAM" id="SSF57535">
    <property type="entry name" value="Complement control module/SCR domain"/>
    <property type="match status" value="3"/>
</dbReference>
<evidence type="ECO:0000256" key="10">
    <source>
        <dbReference type="ARBA" id="ARBA00022737"/>
    </source>
</evidence>
<reference evidence="19" key="2">
    <citation type="submission" date="2025-08" db="UniProtKB">
        <authorList>
            <consortium name="Ensembl"/>
        </authorList>
    </citation>
    <scope>IDENTIFICATION</scope>
</reference>
<dbReference type="PROSITE" id="PS50923">
    <property type="entry name" value="SUSHI"/>
    <property type="match status" value="3"/>
</dbReference>
<dbReference type="SMART" id="SM00032">
    <property type="entry name" value="CCP"/>
    <property type="match status" value="3"/>
</dbReference>
<dbReference type="GeneTree" id="ENSGT00940000159149"/>
<dbReference type="PANTHER" id="PTHR46343">
    <property type="entry name" value="HYR DOMAIN-CONTAINING PROTEIN"/>
    <property type="match status" value="1"/>
</dbReference>
<reference evidence="19" key="3">
    <citation type="submission" date="2025-09" db="UniProtKB">
        <authorList>
            <consortium name="Ensembl"/>
        </authorList>
    </citation>
    <scope>IDENTIFICATION</scope>
</reference>
<evidence type="ECO:0000259" key="18">
    <source>
        <dbReference type="PROSITE" id="PS50923"/>
    </source>
</evidence>
<evidence type="ECO:0000259" key="17">
    <source>
        <dbReference type="PROSITE" id="PS50825"/>
    </source>
</evidence>
<evidence type="ECO:0000256" key="5">
    <source>
        <dbReference type="ARBA" id="ARBA00022490"/>
    </source>
</evidence>
<keyword evidence="11" id="KW-0130">Cell adhesion</keyword>
<evidence type="ECO:0000256" key="7">
    <source>
        <dbReference type="ARBA" id="ARBA00022657"/>
    </source>
</evidence>
<feature type="disulfide bond" evidence="15">
    <location>
        <begin position="376"/>
        <end position="403"/>
    </location>
</feature>
<dbReference type="Pfam" id="PF00084">
    <property type="entry name" value="Sushi"/>
    <property type="match status" value="3"/>
</dbReference>
<keyword evidence="9" id="KW-0732">Signal</keyword>
<dbReference type="InterPro" id="IPR025232">
    <property type="entry name" value="DUF4174"/>
</dbReference>
<evidence type="ECO:0000313" key="20">
    <source>
        <dbReference type="Proteomes" id="UP000018468"/>
    </source>
</evidence>
<feature type="disulfide bond" evidence="15">
    <location>
        <begin position="233"/>
        <end position="260"/>
    </location>
</feature>
<evidence type="ECO:0000256" key="9">
    <source>
        <dbReference type="ARBA" id="ARBA00022729"/>
    </source>
</evidence>
<dbReference type="GO" id="GO:0005102">
    <property type="term" value="F:signaling receptor binding"/>
    <property type="evidence" value="ECO:0000318"/>
    <property type="project" value="GO_Central"/>
</dbReference>
<evidence type="ECO:0000256" key="8">
    <source>
        <dbReference type="ARBA" id="ARBA00022659"/>
    </source>
</evidence>
<feature type="region of interest" description="Disordered" evidence="16">
    <location>
        <begin position="48"/>
        <end position="72"/>
    </location>
</feature>
<dbReference type="AlphaFoldDB" id="W5NDV5"/>
<dbReference type="HOGENOM" id="CLU_047011_0_0_1"/>
<keyword evidence="7" id="KW-0037">Angiogenesis</keyword>
<comment type="subcellular location">
    <subcellularLocation>
        <location evidence="1">Cell surface</location>
    </subcellularLocation>
    <subcellularLocation>
        <location evidence="2">Cytoplasm</location>
    </subcellularLocation>
    <subcellularLocation>
        <location evidence="3">Secreted</location>
    </subcellularLocation>
    <subcellularLocation>
        <location evidence="14">Synapse</location>
    </subcellularLocation>
</comment>
<dbReference type="FunCoup" id="W5NDV5">
    <property type="interactions" value="913"/>
</dbReference>
<evidence type="ECO:0000256" key="3">
    <source>
        <dbReference type="ARBA" id="ARBA00004613"/>
    </source>
</evidence>
<comment type="caution">
    <text evidence="15">Lacks conserved residue(s) required for the propagation of feature annotation.</text>
</comment>
<name>W5NDV5_LEPOC</name>
<sequence length="549" mass="60897">MVSSMLLAAAMKRCITLRTECLALEENSLQSCIIMAAGMRVPTAGGWGAGDTRGPSGAVQAGVSRAGDLGEEPGLMSCTDTIIQGKEMSKPSFLLLLEVCALAEVLGLTGEGSGPPEQSGYNDVVPDESEAPPQLDFKTPRWCHTLTISNGEATCFSPRGGNYQSTLGTRCELSCDQGYRLLGRRSVQCLPNRRWSGTAYCRQIRCHVLPLIYYGTYTCTRSVAMGSRCDYTCSPGYQLEGERFRTCLESGRWSGTEPTCVDRDPPKIKCPYSRVKVAEPDKLTAKVTWDPPAVKDTTNPSVTDVTLIGPEPGSDFTEGIHVIRYRAYDQARNKAACKFIVRVEVRRCPALKPPIHGYLTCSSDGNNYGATCEYSCEGGYERRGPPTRVCQFNHGWAGTAPVCVPMDFNTEVTTAAALLDQFYEKRRLLIVSTPDNSDENYKLQNIMLQSASCGLDLRQVTVIELLGLPPREVGRIKDRRLTSQAIEELRQVLRITRAYFSMLLLDKQGIDRERFIAPTTSDEVYTFIDTYMLSEEERDRLEKYKDYCD</sequence>
<dbReference type="Ensembl" id="ENSLOCT00000018846.1">
    <property type="protein sequence ID" value="ENSLOCP00000018814.1"/>
    <property type="gene ID" value="ENSLOCG00000015293.1"/>
</dbReference>
<keyword evidence="20" id="KW-1185">Reference proteome</keyword>
<evidence type="ECO:0000256" key="15">
    <source>
        <dbReference type="PROSITE-ProRule" id="PRU00302"/>
    </source>
</evidence>
<proteinExistence type="predicted"/>
<evidence type="ECO:0000256" key="16">
    <source>
        <dbReference type="SAM" id="MobiDB-lite"/>
    </source>
</evidence>
<feature type="domain" description="Sushi" evidence="18">
    <location>
        <begin position="204"/>
        <end position="262"/>
    </location>
</feature>
<evidence type="ECO:0000256" key="14">
    <source>
        <dbReference type="ARBA" id="ARBA00034103"/>
    </source>
</evidence>
<protein>
    <recommendedName>
        <fullName evidence="4">Sushi repeat-containing protein SRPX2</fullName>
    </recommendedName>
</protein>
<keyword evidence="8 15" id="KW-0768">Sushi</keyword>
<feature type="region of interest" description="Disordered" evidence="16">
    <location>
        <begin position="111"/>
        <end position="131"/>
    </location>
</feature>
<feature type="domain" description="Sushi" evidence="18">
    <location>
        <begin position="346"/>
        <end position="405"/>
    </location>
</feature>
<keyword evidence="13 15" id="KW-1015">Disulfide bond</keyword>
<dbReference type="GO" id="GO:0090050">
    <property type="term" value="P:positive regulation of cell migration involved in sprouting angiogenesis"/>
    <property type="evidence" value="ECO:0000318"/>
    <property type="project" value="GO_Central"/>
</dbReference>
<dbReference type="GO" id="GO:0051965">
    <property type="term" value="P:positive regulation of synapse assembly"/>
    <property type="evidence" value="ECO:0000318"/>
    <property type="project" value="GO_Central"/>
</dbReference>
<organism evidence="19 20">
    <name type="scientific">Lepisosteus oculatus</name>
    <name type="common">Spotted gar</name>
    <dbReference type="NCBI Taxonomy" id="7918"/>
    <lineage>
        <taxon>Eukaryota</taxon>
        <taxon>Metazoa</taxon>
        <taxon>Chordata</taxon>
        <taxon>Craniata</taxon>
        <taxon>Vertebrata</taxon>
        <taxon>Euteleostomi</taxon>
        <taxon>Actinopterygii</taxon>
        <taxon>Neopterygii</taxon>
        <taxon>Holostei</taxon>
        <taxon>Semionotiformes</taxon>
        <taxon>Lepisosteidae</taxon>
        <taxon>Lepisosteus</taxon>
    </lineage>
</organism>
<dbReference type="InterPro" id="IPR003410">
    <property type="entry name" value="HYR_dom"/>
</dbReference>
<dbReference type="GO" id="GO:0098609">
    <property type="term" value="P:cell-cell adhesion"/>
    <property type="evidence" value="ECO:0000318"/>
    <property type="project" value="GO_Central"/>
</dbReference>
<accession>W5NDV5</accession>
<dbReference type="GO" id="GO:0009986">
    <property type="term" value="C:cell surface"/>
    <property type="evidence" value="ECO:0007669"/>
    <property type="project" value="UniProtKB-SubCell"/>
</dbReference>
<dbReference type="Bgee" id="ENSLOCG00000015293">
    <property type="expression patterns" value="Expressed in ovary and 13 other cell types or tissues"/>
</dbReference>
<feature type="domain" description="Sushi" evidence="18">
    <location>
        <begin position="153"/>
        <end position="203"/>
    </location>
</feature>
<evidence type="ECO:0000256" key="2">
    <source>
        <dbReference type="ARBA" id="ARBA00004496"/>
    </source>
</evidence>
<dbReference type="Pfam" id="PF13778">
    <property type="entry name" value="DUF4174"/>
    <property type="match status" value="1"/>
</dbReference>
<dbReference type="Gene3D" id="2.10.70.10">
    <property type="entry name" value="Complement Module, domain 1"/>
    <property type="match status" value="3"/>
</dbReference>
<dbReference type="InterPro" id="IPR000436">
    <property type="entry name" value="Sushi_SCR_CCP_dom"/>
</dbReference>
<evidence type="ECO:0000256" key="11">
    <source>
        <dbReference type="ARBA" id="ARBA00022889"/>
    </source>
</evidence>
<evidence type="ECO:0000256" key="13">
    <source>
        <dbReference type="ARBA" id="ARBA00023157"/>
    </source>
</evidence>
<dbReference type="eggNOG" id="ENOG502QREP">
    <property type="taxonomic scope" value="Eukaryota"/>
</dbReference>
<dbReference type="GO" id="GO:0045202">
    <property type="term" value="C:synapse"/>
    <property type="evidence" value="ECO:0007669"/>
    <property type="project" value="UniProtKB-SubCell"/>
</dbReference>
<feature type="domain" description="HYR" evidence="17">
    <location>
        <begin position="261"/>
        <end position="345"/>
    </location>
</feature>
<keyword evidence="10" id="KW-0677">Repeat</keyword>
<dbReference type="GO" id="GO:0005737">
    <property type="term" value="C:cytoplasm"/>
    <property type="evidence" value="ECO:0007669"/>
    <property type="project" value="UniProtKB-SubCell"/>
</dbReference>
<dbReference type="FunFam" id="2.10.70.10:FF:000058">
    <property type="entry name" value="sushi repeat-containing protein SRPX2"/>
    <property type="match status" value="1"/>
</dbReference>
<dbReference type="InParanoid" id="W5NDV5"/>
<keyword evidence="12" id="KW-0770">Synapse</keyword>
<evidence type="ECO:0000256" key="1">
    <source>
        <dbReference type="ARBA" id="ARBA00004241"/>
    </source>
</evidence>
<dbReference type="CDD" id="cd00033">
    <property type="entry name" value="CCP"/>
    <property type="match status" value="3"/>
</dbReference>